<keyword evidence="4" id="KW-0560">Oxidoreductase</keyword>
<dbReference type="Gene3D" id="3.60.130.10">
    <property type="entry name" value="Clavaminate synthase-like"/>
    <property type="match status" value="1"/>
</dbReference>
<evidence type="ECO:0000256" key="4">
    <source>
        <dbReference type="ARBA" id="ARBA00023002"/>
    </source>
</evidence>
<accession>A0A1X7HQ05</accession>
<dbReference type="PANTHER" id="PTHR43779">
    <property type="entry name" value="DIOXYGENASE RV0097-RELATED"/>
    <property type="match status" value="1"/>
</dbReference>
<keyword evidence="2" id="KW-0479">Metal-binding</keyword>
<reference evidence="7 8" key="1">
    <citation type="submission" date="2017-04" db="EMBL/GenBank/DDBJ databases">
        <authorList>
            <person name="Afonso C.L."/>
            <person name="Miller P.J."/>
            <person name="Scott M.A."/>
            <person name="Spackman E."/>
            <person name="Goraichik I."/>
            <person name="Dimitrov K.M."/>
            <person name="Suarez D.L."/>
            <person name="Swayne D.E."/>
        </authorList>
    </citation>
    <scope>NUCLEOTIDE SEQUENCE [LARGE SCALE GENOMIC DNA]</scope>
    <source>
        <strain evidence="7 8">A2P</strain>
    </source>
</reference>
<evidence type="ECO:0000256" key="5">
    <source>
        <dbReference type="ARBA" id="ARBA00023004"/>
    </source>
</evidence>
<evidence type="ECO:0000256" key="1">
    <source>
        <dbReference type="ARBA" id="ARBA00005896"/>
    </source>
</evidence>
<dbReference type="EMBL" id="FXAK01000009">
    <property type="protein sequence ID" value="SMF90136.1"/>
    <property type="molecule type" value="Genomic_DNA"/>
</dbReference>
<evidence type="ECO:0000256" key="2">
    <source>
        <dbReference type="ARBA" id="ARBA00022723"/>
    </source>
</evidence>
<proteinExistence type="inferred from homology"/>
<dbReference type="Proteomes" id="UP000192936">
    <property type="component" value="Unassembled WGS sequence"/>
</dbReference>
<evidence type="ECO:0000256" key="3">
    <source>
        <dbReference type="ARBA" id="ARBA00022964"/>
    </source>
</evidence>
<evidence type="ECO:0000313" key="8">
    <source>
        <dbReference type="Proteomes" id="UP000192936"/>
    </source>
</evidence>
<dbReference type="InterPro" id="IPR003819">
    <property type="entry name" value="TauD/TfdA-like"/>
</dbReference>
<dbReference type="Pfam" id="PF02668">
    <property type="entry name" value="TauD"/>
    <property type="match status" value="1"/>
</dbReference>
<name>A0A1X7HQ05_9PROT</name>
<organism evidence="7 8">
    <name type="scientific">Azospirillum oryzae</name>
    <dbReference type="NCBI Taxonomy" id="286727"/>
    <lineage>
        <taxon>Bacteria</taxon>
        <taxon>Pseudomonadati</taxon>
        <taxon>Pseudomonadota</taxon>
        <taxon>Alphaproteobacteria</taxon>
        <taxon>Rhodospirillales</taxon>
        <taxon>Azospirillaceae</taxon>
        <taxon>Azospirillum</taxon>
    </lineage>
</organism>
<dbReference type="AlphaFoldDB" id="A0A1X7HQ05"/>
<dbReference type="PANTHER" id="PTHR43779:SF3">
    <property type="entry name" value="(3R)-3-[(CARBOXYMETHYL)AMINO]FATTY ACID OXYGENASE_DECARBOXYLASE"/>
    <property type="match status" value="1"/>
</dbReference>
<evidence type="ECO:0000259" key="6">
    <source>
        <dbReference type="Pfam" id="PF02668"/>
    </source>
</evidence>
<dbReference type="SUPFAM" id="SSF51197">
    <property type="entry name" value="Clavaminate synthase-like"/>
    <property type="match status" value="1"/>
</dbReference>
<dbReference type="InterPro" id="IPR042098">
    <property type="entry name" value="TauD-like_sf"/>
</dbReference>
<protein>
    <submittedName>
        <fullName evidence="7">Taurine dioxygenase</fullName>
    </submittedName>
</protein>
<dbReference type="InterPro" id="IPR051178">
    <property type="entry name" value="TfdA_dioxygenase"/>
</dbReference>
<keyword evidence="5" id="KW-0408">Iron</keyword>
<dbReference type="STRING" id="286727.SAMN02982917_6976"/>
<keyword evidence="3 7" id="KW-0223">Dioxygenase</keyword>
<feature type="domain" description="TauD/TfdA-like" evidence="6">
    <location>
        <begin position="23"/>
        <end position="291"/>
    </location>
</feature>
<dbReference type="GO" id="GO:0016706">
    <property type="term" value="F:2-oxoglutarate-dependent dioxygenase activity"/>
    <property type="evidence" value="ECO:0007669"/>
    <property type="project" value="UniProtKB-ARBA"/>
</dbReference>
<gene>
    <name evidence="7" type="ORF">SAMN02982917_6976</name>
</gene>
<comment type="similarity">
    <text evidence="1">Belongs to the TfdA dioxygenase family.</text>
</comment>
<dbReference type="GO" id="GO:0046872">
    <property type="term" value="F:metal ion binding"/>
    <property type="evidence" value="ECO:0007669"/>
    <property type="project" value="UniProtKB-KW"/>
</dbReference>
<sequence>MQTGFNIDTDQPVRRMPGLQVNDISDVLGAEIIGLDVTNDAVEAEWDRIQALLRNRHVLVFRNQELTEAGLEKFARRFGDLERSVTQRADGTIAPPVHMITNLDAEGKPSRTPYVNSNYFWHSDRAFFPTGSAMVLLYGVEMPPGGGGDTQFANMILAYEGLSDADKALVANLRVLHSFEHMRETLMKRPLSELERSVAPPPSLHPLVRTDPVTGRKSLLLGMYACEIDGMPRDEGRALLKRLEEHATRPDFVYTHRWQERDFIIWDNLCLMHRALPNFEMDKHRRIMMRCGVTSTAIIR</sequence>
<evidence type="ECO:0000313" key="7">
    <source>
        <dbReference type="EMBL" id="SMF90136.1"/>
    </source>
</evidence>